<organism evidence="2 3">
    <name type="scientific">Athelia psychrophila</name>
    <dbReference type="NCBI Taxonomy" id="1759441"/>
    <lineage>
        <taxon>Eukaryota</taxon>
        <taxon>Fungi</taxon>
        <taxon>Dikarya</taxon>
        <taxon>Basidiomycota</taxon>
        <taxon>Agaricomycotina</taxon>
        <taxon>Agaricomycetes</taxon>
        <taxon>Agaricomycetidae</taxon>
        <taxon>Atheliales</taxon>
        <taxon>Atheliaceae</taxon>
        <taxon>Athelia</taxon>
    </lineage>
</organism>
<dbReference type="Gene3D" id="3.40.50.300">
    <property type="entry name" value="P-loop containing nucleotide triphosphate hydrolases"/>
    <property type="match status" value="1"/>
</dbReference>
<dbReference type="PANTHER" id="PTHR47691">
    <property type="entry name" value="REGULATOR-RELATED"/>
    <property type="match status" value="1"/>
</dbReference>
<dbReference type="Pfam" id="PF20703">
    <property type="entry name" value="nSTAND1"/>
    <property type="match status" value="1"/>
</dbReference>
<feature type="non-terminal residue" evidence="2">
    <location>
        <position position="1"/>
    </location>
</feature>
<dbReference type="InterPro" id="IPR027417">
    <property type="entry name" value="P-loop_NTPase"/>
</dbReference>
<evidence type="ECO:0000313" key="2">
    <source>
        <dbReference type="EMBL" id="KZP07296.1"/>
    </source>
</evidence>
<gene>
    <name evidence="2" type="ORF">FIBSPDRAFT_675859</name>
</gene>
<dbReference type="Proteomes" id="UP000076532">
    <property type="component" value="Unassembled WGS sequence"/>
</dbReference>
<proteinExistence type="predicted"/>
<dbReference type="OrthoDB" id="1534087at2759"/>
<evidence type="ECO:0000259" key="1">
    <source>
        <dbReference type="Pfam" id="PF20703"/>
    </source>
</evidence>
<feature type="domain" description="Novel STAND NTPase 1" evidence="1">
    <location>
        <begin position="7"/>
        <end position="147"/>
    </location>
</feature>
<reference evidence="2 3" key="1">
    <citation type="journal article" date="2016" name="Mol. Biol. Evol.">
        <title>Comparative Genomics of Early-Diverging Mushroom-Forming Fungi Provides Insights into the Origins of Lignocellulose Decay Capabilities.</title>
        <authorList>
            <person name="Nagy L.G."/>
            <person name="Riley R."/>
            <person name="Tritt A."/>
            <person name="Adam C."/>
            <person name="Daum C."/>
            <person name="Floudas D."/>
            <person name="Sun H."/>
            <person name="Yadav J.S."/>
            <person name="Pangilinan J."/>
            <person name="Larsson K.H."/>
            <person name="Matsuura K."/>
            <person name="Barry K."/>
            <person name="Labutti K."/>
            <person name="Kuo R."/>
            <person name="Ohm R.A."/>
            <person name="Bhattacharya S.S."/>
            <person name="Shirouzu T."/>
            <person name="Yoshinaga Y."/>
            <person name="Martin F.M."/>
            <person name="Grigoriev I.V."/>
            <person name="Hibbett D.S."/>
        </authorList>
    </citation>
    <scope>NUCLEOTIDE SEQUENCE [LARGE SCALE GENOMIC DNA]</scope>
    <source>
        <strain evidence="2 3">CBS 109695</strain>
    </source>
</reference>
<dbReference type="SUPFAM" id="SSF52540">
    <property type="entry name" value="P-loop containing nucleoside triphosphate hydrolases"/>
    <property type="match status" value="1"/>
</dbReference>
<feature type="non-terminal residue" evidence="2">
    <location>
        <position position="343"/>
    </location>
</feature>
<sequence>PTPPEDFFGRDDIVLTLANLFIGNDQRRIAILGAGGLGKTSIALHLLHHEIVAHRFKGREFFVGCDGVTSADGLASLILKILEALASASGNVINTLHVALAGALPTLLVLDNFESTWDAQGNHNAVRELLKKVASVKSVSVIITMRATDPPTEIRWSWSETIPPLSPTSAKYVFLAVHGPLPSGSNSDDEILDGLLKELDYVPLAIHLLAQVSRGFELAFMLKQWRGRQTQMLRLEAGMRTLDRLESVDVSISLSIESLDIKRNPGAIQLLGMLCLLPDGLFRWQERLEAIEKTFETATPDLFLLRKFALVYTARDKLGVLSPIRHYVLRYHPPDSQHAQCIY</sequence>
<dbReference type="STRING" id="436010.A0A167XJW8"/>
<dbReference type="EMBL" id="KV417756">
    <property type="protein sequence ID" value="KZP07296.1"/>
    <property type="molecule type" value="Genomic_DNA"/>
</dbReference>
<dbReference type="InterPro" id="IPR049052">
    <property type="entry name" value="nSTAND1"/>
</dbReference>
<protein>
    <recommendedName>
        <fullName evidence="1">Novel STAND NTPase 1 domain-containing protein</fullName>
    </recommendedName>
</protein>
<evidence type="ECO:0000313" key="3">
    <source>
        <dbReference type="Proteomes" id="UP000076532"/>
    </source>
</evidence>
<keyword evidence="3" id="KW-1185">Reference proteome</keyword>
<accession>A0A167XJW8</accession>
<dbReference type="AlphaFoldDB" id="A0A167XJW8"/>
<dbReference type="PANTHER" id="PTHR47691:SF3">
    <property type="entry name" value="HTH-TYPE TRANSCRIPTIONAL REGULATOR RV0890C-RELATED"/>
    <property type="match status" value="1"/>
</dbReference>
<name>A0A167XJW8_9AGAM</name>